<evidence type="ECO:0000313" key="2">
    <source>
        <dbReference type="EMBL" id="PCH13688.1"/>
    </source>
</evidence>
<name>A0A854WAI2_9STRE</name>
<organism evidence="2 3">
    <name type="scientific">Streptococcus parauberis</name>
    <dbReference type="NCBI Taxonomy" id="1348"/>
    <lineage>
        <taxon>Bacteria</taxon>
        <taxon>Bacillati</taxon>
        <taxon>Bacillota</taxon>
        <taxon>Bacilli</taxon>
        <taxon>Lactobacillales</taxon>
        <taxon>Streptococcaceae</taxon>
        <taxon>Streptococcus</taxon>
    </lineage>
</organism>
<dbReference type="Gene3D" id="3.10.180.10">
    <property type="entry name" value="2,3-Dihydroxybiphenyl 1,2-Dioxygenase, domain 1"/>
    <property type="match status" value="2"/>
</dbReference>
<sequence>MPTITSIHHISAMVGDVNENIHFYRDLLGLKLVKQTVNFDDPSHYHLYYSSPHNHQGLLTFFPLGNSKAGQIGSGQVGRIALSVPKNALDFWRQKLKKANIAFQESQWGTKPALFFSDLDNLDIALVATSDKSQNPSITGLHGSYLLSSDYKASQEFLQKNLGLAPAFEDGLTISFTFKSDSEQEIIIPKVNYQRGEMGPGTVHHIAWLVNDLEELKAKQTQLTDQGFNVTVIRDRKYFQSIYLREPGKVIFEFATKVPGLTVDEAVDSLGQNLQLPSRLEQKRQQLIQNLEPLDL</sequence>
<dbReference type="GO" id="GO:0051213">
    <property type="term" value="F:dioxygenase activity"/>
    <property type="evidence" value="ECO:0007669"/>
    <property type="project" value="UniProtKB-KW"/>
</dbReference>
<dbReference type="EMBL" id="NSGR01000004">
    <property type="protein sequence ID" value="PCH13688.1"/>
    <property type="molecule type" value="Genomic_DNA"/>
</dbReference>
<evidence type="ECO:0000313" key="3">
    <source>
        <dbReference type="Proteomes" id="UP000217465"/>
    </source>
</evidence>
<dbReference type="RefSeq" id="WP_096633305.1">
    <property type="nucleotide sequence ID" value="NZ_NSGR01000004.1"/>
</dbReference>
<evidence type="ECO:0000259" key="1">
    <source>
        <dbReference type="PROSITE" id="PS51819"/>
    </source>
</evidence>
<dbReference type="Proteomes" id="UP000217465">
    <property type="component" value="Unassembled WGS sequence"/>
</dbReference>
<feature type="domain" description="VOC" evidence="1">
    <location>
        <begin position="140"/>
        <end position="257"/>
    </location>
</feature>
<dbReference type="PANTHER" id="PTHR36110">
    <property type="entry name" value="RING-CLEAVING DIOXYGENASE MHQE-RELATED"/>
    <property type="match status" value="1"/>
</dbReference>
<dbReference type="SUPFAM" id="SSF54593">
    <property type="entry name" value="Glyoxalase/Bleomycin resistance protein/Dihydroxybiphenyl dioxygenase"/>
    <property type="match status" value="1"/>
</dbReference>
<gene>
    <name evidence="2" type="primary">mhqO</name>
    <name evidence="2" type="ORF">A9Y57_00322</name>
</gene>
<keyword evidence="2" id="KW-0223">Dioxygenase</keyword>
<dbReference type="PANTHER" id="PTHR36110:SF2">
    <property type="entry name" value="RING-CLEAVING DIOXYGENASE MHQE-RELATED"/>
    <property type="match status" value="1"/>
</dbReference>
<dbReference type="PROSITE" id="PS51819">
    <property type="entry name" value="VOC"/>
    <property type="match status" value="2"/>
</dbReference>
<keyword evidence="2" id="KW-0560">Oxidoreductase</keyword>
<dbReference type="Pfam" id="PF00903">
    <property type="entry name" value="Glyoxalase"/>
    <property type="match status" value="2"/>
</dbReference>
<dbReference type="InterPro" id="IPR004360">
    <property type="entry name" value="Glyas_Fos-R_dOase_dom"/>
</dbReference>
<dbReference type="InterPro" id="IPR037523">
    <property type="entry name" value="VOC_core"/>
</dbReference>
<dbReference type="InterPro" id="IPR052537">
    <property type="entry name" value="Extradiol_RC_dioxygenase"/>
</dbReference>
<dbReference type="InterPro" id="IPR029068">
    <property type="entry name" value="Glyas_Bleomycin-R_OHBP_Dase"/>
</dbReference>
<proteinExistence type="predicted"/>
<feature type="domain" description="VOC" evidence="1">
    <location>
        <begin position="6"/>
        <end position="129"/>
    </location>
</feature>
<comment type="caution">
    <text evidence="2">The sequence shown here is derived from an EMBL/GenBank/DDBJ whole genome shotgun (WGS) entry which is preliminary data.</text>
</comment>
<dbReference type="AlphaFoldDB" id="A0A854WAI2"/>
<accession>A0A854WAI2</accession>
<protein>
    <submittedName>
        <fullName evidence="2">Putative ring-cleaving dioxygenase MhqO</fullName>
    </submittedName>
</protein>
<reference evidence="2 3" key="1">
    <citation type="submission" date="2016-06" db="EMBL/GenBank/DDBJ databases">
        <authorList>
            <person name="Haines A.N."/>
            <person name="Council K.R."/>
        </authorList>
    </citation>
    <scope>NUCLEOTIDE SEQUENCE [LARGE SCALE GENOMIC DNA]</scope>
    <source>
        <strain evidence="2 3">SP158-29</strain>
    </source>
</reference>